<feature type="domain" description="Fe/B12 periplasmic-binding" evidence="2">
    <location>
        <begin position="20"/>
        <end position="272"/>
    </location>
</feature>
<comment type="caution">
    <text evidence="3">The sequence shown here is derived from an EMBL/GenBank/DDBJ whole genome shotgun (WGS) entry which is preliminary data.</text>
</comment>
<dbReference type="PANTHER" id="PTHR30535:SF4">
    <property type="entry name" value="HEMIN-BINDING PERIPLASMIC PROTEIN HMUT"/>
    <property type="match status" value="1"/>
</dbReference>
<organism evidence="3 4">
    <name type="scientific">Erwinia aeris</name>
    <dbReference type="NCBI Taxonomy" id="3239803"/>
    <lineage>
        <taxon>Bacteria</taxon>
        <taxon>Pseudomonadati</taxon>
        <taxon>Pseudomonadota</taxon>
        <taxon>Gammaproteobacteria</taxon>
        <taxon>Enterobacterales</taxon>
        <taxon>Erwiniaceae</taxon>
        <taxon>Erwinia</taxon>
    </lineage>
</organism>
<dbReference type="Pfam" id="PF01497">
    <property type="entry name" value="Peripla_BP_2"/>
    <property type="match status" value="1"/>
</dbReference>
<name>A0ABV4EB06_9GAMM</name>
<keyword evidence="1" id="KW-0732">Signal</keyword>
<dbReference type="PROSITE" id="PS50983">
    <property type="entry name" value="FE_B12_PBP"/>
    <property type="match status" value="1"/>
</dbReference>
<evidence type="ECO:0000259" key="2">
    <source>
        <dbReference type="PROSITE" id="PS50983"/>
    </source>
</evidence>
<sequence>MRLWLIALLALPFALMAEERVVTIGGDVTEIVYALDAQQTLVARDSTSLRPALATKLPDVGYMRQLNAEGILAMRPTLVIASELAKPSLALQQVEQAGVRVVTVTGEPTLQAIHKKIATVAGALHKEEEGKALDARLDSQLAAMAKKPLPVKVLFILNHSGMKAMAAGTETAADSAIRSAGLINAMGQVPRYQPLTQEGIVASAPQLVVIGKDGLKAMGDEERIWQLPGLALTPAGKQRNLLVVDDMALLGFGLQTPGAIGKLRKAAEATLP</sequence>
<protein>
    <submittedName>
        <fullName evidence="3">Hemin ABC transporter substrate-binding protein</fullName>
    </submittedName>
</protein>
<dbReference type="Proteomes" id="UP001565243">
    <property type="component" value="Unassembled WGS sequence"/>
</dbReference>
<dbReference type="CDD" id="cd01149">
    <property type="entry name" value="HutB"/>
    <property type="match status" value="1"/>
</dbReference>
<dbReference type="Gene3D" id="3.40.50.1980">
    <property type="entry name" value="Nitrogenase molybdenum iron protein domain"/>
    <property type="match status" value="2"/>
</dbReference>
<keyword evidence="4" id="KW-1185">Reference proteome</keyword>
<reference evidence="3 4" key="1">
    <citation type="submission" date="2024-07" db="EMBL/GenBank/DDBJ databases">
        <authorList>
            <person name="Hebao G."/>
        </authorList>
    </citation>
    <scope>NUCLEOTIDE SEQUENCE [LARGE SCALE GENOMIC DNA]</scope>
    <source>
        <strain evidence="3 4">ACCC 02193</strain>
    </source>
</reference>
<feature type="chain" id="PRO_5045650983" evidence="1">
    <location>
        <begin position="18"/>
        <end position="272"/>
    </location>
</feature>
<accession>A0ABV4EB06</accession>
<gene>
    <name evidence="3" type="ORF">AB6T85_17020</name>
</gene>
<dbReference type="InterPro" id="IPR002491">
    <property type="entry name" value="ABC_transptr_periplasmic_BD"/>
</dbReference>
<evidence type="ECO:0000313" key="3">
    <source>
        <dbReference type="EMBL" id="MEY8772107.1"/>
    </source>
</evidence>
<dbReference type="RefSeq" id="WP_253458396.1">
    <property type="nucleotide sequence ID" value="NZ_JBGFFX010000011.1"/>
</dbReference>
<dbReference type="InterPro" id="IPR050902">
    <property type="entry name" value="ABC_Transporter_SBP"/>
</dbReference>
<dbReference type="SUPFAM" id="SSF53807">
    <property type="entry name" value="Helical backbone' metal receptor"/>
    <property type="match status" value="1"/>
</dbReference>
<evidence type="ECO:0000313" key="4">
    <source>
        <dbReference type="Proteomes" id="UP001565243"/>
    </source>
</evidence>
<dbReference type="EMBL" id="JBGFFX010000011">
    <property type="protein sequence ID" value="MEY8772107.1"/>
    <property type="molecule type" value="Genomic_DNA"/>
</dbReference>
<dbReference type="PANTHER" id="PTHR30535">
    <property type="entry name" value="VITAMIN B12-BINDING PROTEIN"/>
    <property type="match status" value="1"/>
</dbReference>
<proteinExistence type="predicted"/>
<evidence type="ECO:0000256" key="1">
    <source>
        <dbReference type="SAM" id="SignalP"/>
    </source>
</evidence>
<feature type="signal peptide" evidence="1">
    <location>
        <begin position="1"/>
        <end position="17"/>
    </location>
</feature>